<dbReference type="VEuPathDB" id="VectorBase:RSAN_051981"/>
<keyword evidence="3" id="KW-1185">Reference proteome</keyword>
<dbReference type="AlphaFoldDB" id="A0A9D4PJE5"/>
<protein>
    <recommendedName>
        <fullName evidence="1">BEN domain-containing protein</fullName>
    </recommendedName>
</protein>
<dbReference type="InterPro" id="IPR018379">
    <property type="entry name" value="BEN_domain"/>
</dbReference>
<dbReference type="Gene3D" id="1.10.10.2590">
    <property type="entry name" value="BEN domain"/>
    <property type="match status" value="1"/>
</dbReference>
<organism evidence="2 3">
    <name type="scientific">Rhipicephalus sanguineus</name>
    <name type="common">Brown dog tick</name>
    <name type="synonym">Ixodes sanguineus</name>
    <dbReference type="NCBI Taxonomy" id="34632"/>
    <lineage>
        <taxon>Eukaryota</taxon>
        <taxon>Metazoa</taxon>
        <taxon>Ecdysozoa</taxon>
        <taxon>Arthropoda</taxon>
        <taxon>Chelicerata</taxon>
        <taxon>Arachnida</taxon>
        <taxon>Acari</taxon>
        <taxon>Parasitiformes</taxon>
        <taxon>Ixodida</taxon>
        <taxon>Ixodoidea</taxon>
        <taxon>Ixodidae</taxon>
        <taxon>Rhipicephalinae</taxon>
        <taxon>Rhipicephalus</taxon>
        <taxon>Rhipicephalus</taxon>
    </lineage>
</organism>
<sequence length="211" mass="23473">MTYVLIQWVSERKWDVYPISCIEDASVGYRLYTDKKCIGELRGTVVNVRWDKHKEPEPATLLDVGKQQRLELKRADLVRNSGADITPTATDLSNPEQVDIGSGVMVEEAQVENLKRSCPGNPGKLARGLLRIVFSAKEMKGKSLFGRKCNAKKEQEAKEGLDPVRVKAVIGYTVSSLNADPVRVKTSLSTMLAREVAPKQSQEPLEVEHLP</sequence>
<evidence type="ECO:0000313" key="3">
    <source>
        <dbReference type="Proteomes" id="UP000821837"/>
    </source>
</evidence>
<dbReference type="Proteomes" id="UP000821837">
    <property type="component" value="Unassembled WGS sequence"/>
</dbReference>
<proteinExistence type="predicted"/>
<dbReference type="GO" id="GO:0003677">
    <property type="term" value="F:DNA binding"/>
    <property type="evidence" value="ECO:0007669"/>
    <property type="project" value="InterPro"/>
</dbReference>
<reference evidence="2" key="2">
    <citation type="submission" date="2021-09" db="EMBL/GenBank/DDBJ databases">
        <authorList>
            <person name="Jia N."/>
            <person name="Wang J."/>
            <person name="Shi W."/>
            <person name="Du L."/>
            <person name="Sun Y."/>
            <person name="Zhan W."/>
            <person name="Jiang J."/>
            <person name="Wang Q."/>
            <person name="Zhang B."/>
            <person name="Ji P."/>
            <person name="Sakyi L.B."/>
            <person name="Cui X."/>
            <person name="Yuan T."/>
            <person name="Jiang B."/>
            <person name="Yang W."/>
            <person name="Lam T.T.-Y."/>
            <person name="Chang Q."/>
            <person name="Ding S."/>
            <person name="Wang X."/>
            <person name="Zhu J."/>
            <person name="Ruan X."/>
            <person name="Zhao L."/>
            <person name="Wei J."/>
            <person name="Que T."/>
            <person name="Du C."/>
            <person name="Cheng J."/>
            <person name="Dai P."/>
            <person name="Han X."/>
            <person name="Huang E."/>
            <person name="Gao Y."/>
            <person name="Liu J."/>
            <person name="Shao H."/>
            <person name="Ye R."/>
            <person name="Li L."/>
            <person name="Wei W."/>
            <person name="Wang X."/>
            <person name="Wang C."/>
            <person name="Huo Q."/>
            <person name="Li W."/>
            <person name="Guo W."/>
            <person name="Chen H."/>
            <person name="Chen S."/>
            <person name="Zhou L."/>
            <person name="Zhou L."/>
            <person name="Ni X."/>
            <person name="Tian J."/>
            <person name="Zhou Y."/>
            <person name="Sheng Y."/>
            <person name="Liu T."/>
            <person name="Pan Y."/>
            <person name="Xia L."/>
            <person name="Li J."/>
            <person name="Zhao F."/>
            <person name="Cao W."/>
        </authorList>
    </citation>
    <scope>NUCLEOTIDE SEQUENCE</scope>
    <source>
        <strain evidence="2">Rsan-2018</strain>
        <tissue evidence="2">Larvae</tissue>
    </source>
</reference>
<feature type="domain" description="BEN" evidence="1">
    <location>
        <begin position="101"/>
        <end position="199"/>
    </location>
</feature>
<dbReference type="Pfam" id="PF10523">
    <property type="entry name" value="BEN"/>
    <property type="match status" value="1"/>
</dbReference>
<accession>A0A9D4PJE5</accession>
<gene>
    <name evidence="2" type="ORF">HPB52_011956</name>
</gene>
<name>A0A9D4PJE5_RHISA</name>
<evidence type="ECO:0000313" key="2">
    <source>
        <dbReference type="EMBL" id="KAH7943833.1"/>
    </source>
</evidence>
<dbReference type="EMBL" id="JABSTV010001253">
    <property type="protein sequence ID" value="KAH7943833.1"/>
    <property type="molecule type" value="Genomic_DNA"/>
</dbReference>
<reference evidence="2" key="1">
    <citation type="journal article" date="2020" name="Cell">
        <title>Large-Scale Comparative Analyses of Tick Genomes Elucidate Their Genetic Diversity and Vector Capacities.</title>
        <authorList>
            <consortium name="Tick Genome and Microbiome Consortium (TIGMIC)"/>
            <person name="Jia N."/>
            <person name="Wang J."/>
            <person name="Shi W."/>
            <person name="Du L."/>
            <person name="Sun Y."/>
            <person name="Zhan W."/>
            <person name="Jiang J.F."/>
            <person name="Wang Q."/>
            <person name="Zhang B."/>
            <person name="Ji P."/>
            <person name="Bell-Sakyi L."/>
            <person name="Cui X.M."/>
            <person name="Yuan T.T."/>
            <person name="Jiang B.G."/>
            <person name="Yang W.F."/>
            <person name="Lam T.T."/>
            <person name="Chang Q.C."/>
            <person name="Ding S.J."/>
            <person name="Wang X.J."/>
            <person name="Zhu J.G."/>
            <person name="Ruan X.D."/>
            <person name="Zhao L."/>
            <person name="Wei J.T."/>
            <person name="Ye R.Z."/>
            <person name="Que T.C."/>
            <person name="Du C.H."/>
            <person name="Zhou Y.H."/>
            <person name="Cheng J.X."/>
            <person name="Dai P.F."/>
            <person name="Guo W.B."/>
            <person name="Han X.H."/>
            <person name="Huang E.J."/>
            <person name="Li L.F."/>
            <person name="Wei W."/>
            <person name="Gao Y.C."/>
            <person name="Liu J.Z."/>
            <person name="Shao H.Z."/>
            <person name="Wang X."/>
            <person name="Wang C.C."/>
            <person name="Yang T.C."/>
            <person name="Huo Q.B."/>
            <person name="Li W."/>
            <person name="Chen H.Y."/>
            <person name="Chen S.E."/>
            <person name="Zhou L.G."/>
            <person name="Ni X.B."/>
            <person name="Tian J.H."/>
            <person name="Sheng Y."/>
            <person name="Liu T."/>
            <person name="Pan Y.S."/>
            <person name="Xia L.Y."/>
            <person name="Li J."/>
            <person name="Zhao F."/>
            <person name="Cao W.C."/>
        </authorList>
    </citation>
    <scope>NUCLEOTIDE SEQUENCE</scope>
    <source>
        <strain evidence="2">Rsan-2018</strain>
    </source>
</reference>
<dbReference type="PROSITE" id="PS51457">
    <property type="entry name" value="BEN"/>
    <property type="match status" value="1"/>
</dbReference>
<evidence type="ECO:0000259" key="1">
    <source>
        <dbReference type="PROSITE" id="PS51457"/>
    </source>
</evidence>
<comment type="caution">
    <text evidence="2">The sequence shown here is derived from an EMBL/GenBank/DDBJ whole genome shotgun (WGS) entry which is preliminary data.</text>
</comment>